<keyword evidence="2" id="KW-0677">Repeat</keyword>
<reference evidence="4" key="1">
    <citation type="submission" date="2022-11" db="UniProtKB">
        <authorList>
            <consortium name="WormBaseParasite"/>
        </authorList>
    </citation>
    <scope>IDENTIFICATION</scope>
</reference>
<sequence>MNIDGSSLTPEQLQKERVEYVKNIGIEYRFGCYKEKKPESCYLLGEYMEAVERNYKESLKLFKENCEERQDGKSCFKYASYLRAGRECEPSLEKMIEPLETACDQRIAPACRLLGLIHWNKKDAQEQDLATAVKYVKKACDLGDGQACGNLCGWYLGPDAVFQKPGKNASQGNTRTLEKNLVKSLKYGIKGCDAYYYPACVNVARMYMIGEGVAKDPDKAKEYKEKAKQIYDISQSLKRK</sequence>
<evidence type="ECO:0000313" key="4">
    <source>
        <dbReference type="WBParaSite" id="jg12241"/>
    </source>
</evidence>
<dbReference type="InterPro" id="IPR040239">
    <property type="entry name" value="HcpB-like"/>
</dbReference>
<dbReference type="Proteomes" id="UP000887574">
    <property type="component" value="Unplaced"/>
</dbReference>
<protein>
    <submittedName>
        <fullName evidence="4">Uncharacterized protein</fullName>
    </submittedName>
</protein>
<dbReference type="AlphaFoldDB" id="A0A915CSS2"/>
<dbReference type="Gene3D" id="1.25.40.10">
    <property type="entry name" value="Tetratricopeptide repeat domain"/>
    <property type="match status" value="1"/>
</dbReference>
<dbReference type="SUPFAM" id="SSF81901">
    <property type="entry name" value="HCP-like"/>
    <property type="match status" value="1"/>
</dbReference>
<dbReference type="Pfam" id="PF08238">
    <property type="entry name" value="Sel1"/>
    <property type="match status" value="3"/>
</dbReference>
<dbReference type="GO" id="GO:0005758">
    <property type="term" value="C:mitochondrial intermembrane space"/>
    <property type="evidence" value="ECO:0007669"/>
    <property type="project" value="TreeGrafter"/>
</dbReference>
<dbReference type="SMART" id="SM00671">
    <property type="entry name" value="SEL1"/>
    <property type="match status" value="4"/>
</dbReference>
<comment type="similarity">
    <text evidence="1">Belongs to the hcp beta-lactamase family.</text>
</comment>
<name>A0A915CSS2_9BILA</name>
<dbReference type="InterPro" id="IPR006597">
    <property type="entry name" value="Sel1-like"/>
</dbReference>
<organism evidence="3 4">
    <name type="scientific">Ditylenchus dipsaci</name>
    <dbReference type="NCBI Taxonomy" id="166011"/>
    <lineage>
        <taxon>Eukaryota</taxon>
        <taxon>Metazoa</taxon>
        <taxon>Ecdysozoa</taxon>
        <taxon>Nematoda</taxon>
        <taxon>Chromadorea</taxon>
        <taxon>Rhabditida</taxon>
        <taxon>Tylenchina</taxon>
        <taxon>Tylenchomorpha</taxon>
        <taxon>Sphaerularioidea</taxon>
        <taxon>Anguinidae</taxon>
        <taxon>Anguininae</taxon>
        <taxon>Ditylenchus</taxon>
    </lineage>
</organism>
<evidence type="ECO:0000313" key="3">
    <source>
        <dbReference type="Proteomes" id="UP000887574"/>
    </source>
</evidence>
<accession>A0A915CSS2</accession>
<dbReference type="PANTHER" id="PTHR13891">
    <property type="entry name" value="CYTOCHROME C OXIDASE ASSEMBLY FACTOR 7"/>
    <property type="match status" value="1"/>
</dbReference>
<dbReference type="WBParaSite" id="jg12241">
    <property type="protein sequence ID" value="jg12241"/>
    <property type="gene ID" value="jg12241"/>
</dbReference>
<evidence type="ECO:0000256" key="1">
    <source>
        <dbReference type="ARBA" id="ARBA00008486"/>
    </source>
</evidence>
<proteinExistence type="inferred from homology"/>
<dbReference type="PANTHER" id="PTHR13891:SF1">
    <property type="entry name" value="CYTOCHROME C OXIDASE ASSEMBLY FACTOR 7"/>
    <property type="match status" value="1"/>
</dbReference>
<evidence type="ECO:0000256" key="2">
    <source>
        <dbReference type="ARBA" id="ARBA00022737"/>
    </source>
</evidence>
<dbReference type="InterPro" id="IPR011990">
    <property type="entry name" value="TPR-like_helical_dom_sf"/>
</dbReference>
<keyword evidence="3" id="KW-1185">Reference proteome</keyword>